<evidence type="ECO:0000313" key="1">
    <source>
        <dbReference type="EMBL" id="NOU51041.1"/>
    </source>
</evidence>
<dbReference type="InterPro" id="IPR003749">
    <property type="entry name" value="ThiS/MoaD-like"/>
</dbReference>
<dbReference type="EMBL" id="JABBPG010000004">
    <property type="protein sequence ID" value="NOU51041.1"/>
    <property type="molecule type" value="Genomic_DNA"/>
</dbReference>
<dbReference type="InterPro" id="IPR010035">
    <property type="entry name" value="Thi_S"/>
</dbReference>
<gene>
    <name evidence="1" type="primary">thiS</name>
    <name evidence="1" type="ORF">HG263_10930</name>
</gene>
<dbReference type="PANTHER" id="PTHR34472">
    <property type="entry name" value="SULFUR CARRIER PROTEIN THIS"/>
    <property type="match status" value="1"/>
</dbReference>
<accession>A0A849VH47</accession>
<evidence type="ECO:0000313" key="2">
    <source>
        <dbReference type="Proteomes" id="UP000586305"/>
    </source>
</evidence>
<comment type="caution">
    <text evidence="1">The sequence shown here is derived from an EMBL/GenBank/DDBJ whole genome shotgun (WGS) entry which is preliminary data.</text>
</comment>
<dbReference type="RefSeq" id="WP_171626121.1">
    <property type="nucleotide sequence ID" value="NZ_JABBPG010000004.1"/>
</dbReference>
<dbReference type="Proteomes" id="UP000586305">
    <property type="component" value="Unassembled WGS sequence"/>
</dbReference>
<dbReference type="AlphaFoldDB" id="A0A849VH47"/>
<keyword evidence="2" id="KW-1185">Reference proteome</keyword>
<dbReference type="CDD" id="cd00565">
    <property type="entry name" value="Ubl_ThiS"/>
    <property type="match status" value="1"/>
</dbReference>
<organism evidence="1 2">
    <name type="scientific">Pseudoalteromonas caenipelagi</name>
    <dbReference type="NCBI Taxonomy" id="2726988"/>
    <lineage>
        <taxon>Bacteria</taxon>
        <taxon>Pseudomonadati</taxon>
        <taxon>Pseudomonadota</taxon>
        <taxon>Gammaproteobacteria</taxon>
        <taxon>Alteromonadales</taxon>
        <taxon>Pseudoalteromonadaceae</taxon>
        <taxon>Pseudoalteromonas</taxon>
    </lineage>
</organism>
<dbReference type="SUPFAM" id="SSF54285">
    <property type="entry name" value="MoaD/ThiS"/>
    <property type="match status" value="1"/>
</dbReference>
<dbReference type="InterPro" id="IPR016155">
    <property type="entry name" value="Mopterin_synth/thiamin_S_b"/>
</dbReference>
<name>A0A849VH47_9GAMM</name>
<dbReference type="Pfam" id="PF02597">
    <property type="entry name" value="ThiS"/>
    <property type="match status" value="1"/>
</dbReference>
<dbReference type="NCBIfam" id="TIGR01683">
    <property type="entry name" value="thiS"/>
    <property type="match status" value="1"/>
</dbReference>
<dbReference type="PANTHER" id="PTHR34472:SF1">
    <property type="entry name" value="SULFUR CARRIER PROTEIN THIS"/>
    <property type="match status" value="1"/>
</dbReference>
<dbReference type="InterPro" id="IPR012675">
    <property type="entry name" value="Beta-grasp_dom_sf"/>
</dbReference>
<sequence>MKITFNGQAIESTEHTLQAFIDSMGAKEPYAVALNGQFVPRSQCQSTHLAQGDSIELLSPIQGG</sequence>
<protein>
    <submittedName>
        <fullName evidence="1">Sulfur carrier protein ThiS</fullName>
    </submittedName>
</protein>
<proteinExistence type="predicted"/>
<reference evidence="1 2" key="1">
    <citation type="submission" date="2020-04" db="EMBL/GenBank/DDBJ databases">
        <title>Pseudoalteromonas caenipelagi sp. nov., isolated from a tidal flat.</title>
        <authorList>
            <person name="Park S."/>
            <person name="Yoon J.-H."/>
        </authorList>
    </citation>
    <scope>NUCLEOTIDE SEQUENCE [LARGE SCALE GENOMIC DNA]</scope>
    <source>
        <strain evidence="1 2">JBTF-M23</strain>
    </source>
</reference>
<dbReference type="Gene3D" id="3.10.20.30">
    <property type="match status" value="1"/>
</dbReference>